<reference evidence="6" key="1">
    <citation type="submission" date="2025-08" db="UniProtKB">
        <authorList>
            <consortium name="RefSeq"/>
        </authorList>
    </citation>
    <scope>IDENTIFICATION</scope>
    <source>
        <tissue evidence="6">Tentacle</tissue>
    </source>
</reference>
<dbReference type="SUPFAM" id="SSF56436">
    <property type="entry name" value="C-type lectin-like"/>
    <property type="match status" value="1"/>
</dbReference>
<name>A0A6P8H413_ACTTE</name>
<dbReference type="InterPro" id="IPR016186">
    <property type="entry name" value="C-type_lectin-like/link_sf"/>
</dbReference>
<feature type="region of interest" description="Disordered" evidence="1">
    <location>
        <begin position="254"/>
        <end position="298"/>
    </location>
</feature>
<dbReference type="InParanoid" id="A0A6P8H413"/>
<feature type="chain" id="PRO_5028250490" evidence="3">
    <location>
        <begin position="22"/>
        <end position="618"/>
    </location>
</feature>
<dbReference type="KEGG" id="aten:116287763"/>
<accession>A0A6P8H413</accession>
<evidence type="ECO:0000256" key="1">
    <source>
        <dbReference type="SAM" id="MobiDB-lite"/>
    </source>
</evidence>
<feature type="domain" description="C-type lectin" evidence="4">
    <location>
        <begin position="31"/>
        <end position="150"/>
    </location>
</feature>
<dbReference type="Proteomes" id="UP000515163">
    <property type="component" value="Unplaced"/>
</dbReference>
<gene>
    <name evidence="6" type="primary">LOC116287763</name>
</gene>
<protein>
    <submittedName>
        <fullName evidence="6">Uncharacterized protein LOC116287763 isoform X1</fullName>
    </submittedName>
</protein>
<dbReference type="RefSeq" id="XP_031550303.1">
    <property type="nucleotide sequence ID" value="XM_031694443.1"/>
</dbReference>
<dbReference type="InterPro" id="IPR016187">
    <property type="entry name" value="CTDL_fold"/>
</dbReference>
<dbReference type="OrthoDB" id="5987235at2759"/>
<evidence type="ECO:0000313" key="6">
    <source>
        <dbReference type="RefSeq" id="XP_031550303.1"/>
    </source>
</evidence>
<evidence type="ECO:0000259" key="4">
    <source>
        <dbReference type="PROSITE" id="PS50041"/>
    </source>
</evidence>
<sequence length="618" mass="71474">MFSKELRLYVMLLVNLGWTLPALTGKEACSCYSFHGDLRPWYLSRQHCLDNGGDLVSLETIEEWSRINDEIQHRTTDKCGDNEWHIGLTNVTGVWRWVNNISLTYDRWQDGEPEFVTNKPFVIMAKNWPIGTQGLFNSLREDIPRARICEYKRSCVSIKETCRKLTARTAGFAVTTPKTMRLSTASFSTYMTKRTTPQYKTDPVLNGENPTSKPNSKAKEKTPFYIIVVIIILGALIFCCCCIVVVAFRRKKKRKKEKNSKKEDKTSNEAAIKTHDSSERSSDSDEFDDSQQEAGEKELSNCLNESNVAISYTNSRDDYTALPLRHEYAEIMIIKDDDNGGGDECDGRERAKHRVRFVCDENERLKNECIRNGKRNHSTSEDYNSNGNYLVENCKKHHGNKKNGSPETTSPPTVNYRKLKGLLKISENNDPRTVEREQQEDNHDMEIVKLDIAVPTKEAQYASIVEIHPHEHDSIINKKPFLKTFAPVNGYRHQNERNFEGYEQNETNYEQNSRDFEHYEQNGRILDQCEQNGRNCDERDLYTSVDKSVHNAHTRPHEEVYAVVDKSKKTNKKAAYSNVRMNYVELADFDKNAALYTKMPPRYQPTRYTEVEIPIEWD</sequence>
<feature type="region of interest" description="Disordered" evidence="1">
    <location>
        <begin position="393"/>
        <end position="414"/>
    </location>
</feature>
<feature type="transmembrane region" description="Helical" evidence="2">
    <location>
        <begin position="224"/>
        <end position="248"/>
    </location>
</feature>
<evidence type="ECO:0000256" key="2">
    <source>
        <dbReference type="SAM" id="Phobius"/>
    </source>
</evidence>
<keyword evidence="3" id="KW-0732">Signal</keyword>
<keyword evidence="2" id="KW-1133">Transmembrane helix</keyword>
<organism evidence="5 6">
    <name type="scientific">Actinia tenebrosa</name>
    <name type="common">Australian red waratah sea anemone</name>
    <dbReference type="NCBI Taxonomy" id="6105"/>
    <lineage>
        <taxon>Eukaryota</taxon>
        <taxon>Metazoa</taxon>
        <taxon>Cnidaria</taxon>
        <taxon>Anthozoa</taxon>
        <taxon>Hexacorallia</taxon>
        <taxon>Actiniaria</taxon>
        <taxon>Actiniidae</taxon>
        <taxon>Actinia</taxon>
    </lineage>
</organism>
<keyword evidence="2" id="KW-0472">Membrane</keyword>
<keyword evidence="2" id="KW-0812">Transmembrane</keyword>
<feature type="region of interest" description="Disordered" evidence="1">
    <location>
        <begin position="198"/>
        <end position="217"/>
    </location>
</feature>
<evidence type="ECO:0000313" key="5">
    <source>
        <dbReference type="Proteomes" id="UP000515163"/>
    </source>
</evidence>
<dbReference type="Gene3D" id="3.10.100.10">
    <property type="entry name" value="Mannose-Binding Protein A, subunit A"/>
    <property type="match status" value="1"/>
</dbReference>
<dbReference type="InterPro" id="IPR001304">
    <property type="entry name" value="C-type_lectin-like"/>
</dbReference>
<dbReference type="AlphaFoldDB" id="A0A6P8H413"/>
<dbReference type="SMART" id="SM00034">
    <property type="entry name" value="CLECT"/>
    <property type="match status" value="1"/>
</dbReference>
<dbReference type="GeneID" id="116287763"/>
<proteinExistence type="predicted"/>
<feature type="compositionally biased region" description="Basic and acidic residues" evidence="1">
    <location>
        <begin position="260"/>
        <end position="283"/>
    </location>
</feature>
<dbReference type="CDD" id="cd00037">
    <property type="entry name" value="CLECT"/>
    <property type="match status" value="1"/>
</dbReference>
<keyword evidence="5" id="KW-1185">Reference proteome</keyword>
<evidence type="ECO:0000256" key="3">
    <source>
        <dbReference type="SAM" id="SignalP"/>
    </source>
</evidence>
<feature type="signal peptide" evidence="3">
    <location>
        <begin position="1"/>
        <end position="21"/>
    </location>
</feature>
<dbReference type="PROSITE" id="PS50041">
    <property type="entry name" value="C_TYPE_LECTIN_2"/>
    <property type="match status" value="1"/>
</dbReference>